<organism evidence="2">
    <name type="scientific">Tunturiibacter empetritectus</name>
    <dbReference type="NCBI Taxonomy" id="3069691"/>
    <lineage>
        <taxon>Bacteria</taxon>
        <taxon>Pseudomonadati</taxon>
        <taxon>Acidobacteriota</taxon>
        <taxon>Terriglobia</taxon>
        <taxon>Terriglobales</taxon>
        <taxon>Acidobacteriaceae</taxon>
        <taxon>Tunturiibacter</taxon>
    </lineage>
</organism>
<sequence length="70" mass="7961">MSIAFVIIDTCVLFLPVVREYSYSTVLFIFAALAVIYFLTAIFLLPNQRQNSGRDRAALEGIRKYSRNIA</sequence>
<name>A0AAU7ZH81_9BACT</name>
<protein>
    <submittedName>
        <fullName evidence="2">Uncharacterized protein</fullName>
    </submittedName>
</protein>
<keyword evidence="1" id="KW-1133">Transmembrane helix</keyword>
<evidence type="ECO:0000313" key="2">
    <source>
        <dbReference type="EMBL" id="XCB27947.1"/>
    </source>
</evidence>
<gene>
    <name evidence="2" type="ORF">RBB75_06390</name>
</gene>
<dbReference type="RefSeq" id="WP_353069932.1">
    <property type="nucleotide sequence ID" value="NZ_CP132932.1"/>
</dbReference>
<accession>A0AAU7ZH81</accession>
<reference evidence="2" key="1">
    <citation type="submission" date="2023-08" db="EMBL/GenBank/DDBJ databases">
        <authorList>
            <person name="Messyasz A."/>
            <person name="Mannisto M.K."/>
            <person name="Kerkhof L.J."/>
            <person name="Haggblom M."/>
        </authorList>
    </citation>
    <scope>NUCLEOTIDE SEQUENCE</scope>
    <source>
        <strain evidence="2">M8UP23</strain>
    </source>
</reference>
<dbReference type="KEGG" id="temp:RBB75_06390"/>
<keyword evidence="1" id="KW-0472">Membrane</keyword>
<evidence type="ECO:0000256" key="1">
    <source>
        <dbReference type="SAM" id="Phobius"/>
    </source>
</evidence>
<feature type="transmembrane region" description="Helical" evidence="1">
    <location>
        <begin position="23"/>
        <end position="45"/>
    </location>
</feature>
<reference evidence="2" key="2">
    <citation type="journal article" date="2024" name="Environ. Microbiol.">
        <title>Genome analysis and description of Tunturibacter gen. nov. expands the diversity of Terriglobia in tundra soils.</title>
        <authorList>
            <person name="Messyasz A."/>
            <person name="Mannisto M.K."/>
            <person name="Kerkhof L.J."/>
            <person name="Haggblom M.M."/>
        </authorList>
    </citation>
    <scope>NUCLEOTIDE SEQUENCE</scope>
    <source>
        <strain evidence="2">M8UP23</strain>
    </source>
</reference>
<dbReference type="AlphaFoldDB" id="A0AAU7ZH81"/>
<keyword evidence="1" id="KW-0812">Transmembrane</keyword>
<proteinExistence type="predicted"/>
<dbReference type="EMBL" id="CP132932">
    <property type="protein sequence ID" value="XCB27947.1"/>
    <property type="molecule type" value="Genomic_DNA"/>
</dbReference>